<dbReference type="Gene3D" id="2.130.10.10">
    <property type="entry name" value="YVTN repeat-like/Quinoprotein amine dehydrogenase"/>
    <property type="match status" value="2"/>
</dbReference>
<keyword evidence="4" id="KW-0833">Ubl conjugation pathway</keyword>
<dbReference type="AlphaFoldDB" id="A0A1X7RKB4"/>
<feature type="compositionally biased region" description="Low complexity" evidence="7">
    <location>
        <begin position="593"/>
        <end position="615"/>
    </location>
</feature>
<feature type="region of interest" description="Disordered" evidence="7">
    <location>
        <begin position="1"/>
        <end position="22"/>
    </location>
</feature>
<protein>
    <submittedName>
        <fullName evidence="8">Uncharacterized protein</fullName>
    </submittedName>
</protein>
<evidence type="ECO:0000256" key="2">
    <source>
        <dbReference type="ARBA" id="ARBA00022574"/>
    </source>
</evidence>
<evidence type="ECO:0000256" key="6">
    <source>
        <dbReference type="PROSITE-ProRule" id="PRU00221"/>
    </source>
</evidence>
<accession>A0A1X7RKB4</accession>
<feature type="region of interest" description="Disordered" evidence="7">
    <location>
        <begin position="35"/>
        <end position="143"/>
    </location>
</feature>
<dbReference type="PROSITE" id="PS50294">
    <property type="entry name" value="WD_REPEATS_REGION"/>
    <property type="match status" value="1"/>
</dbReference>
<dbReference type="GO" id="GO:0005634">
    <property type="term" value="C:nucleus"/>
    <property type="evidence" value="ECO:0007669"/>
    <property type="project" value="TreeGrafter"/>
</dbReference>
<dbReference type="GO" id="GO:0043161">
    <property type="term" value="P:proteasome-mediated ubiquitin-dependent protein catabolic process"/>
    <property type="evidence" value="ECO:0007669"/>
    <property type="project" value="TreeGrafter"/>
</dbReference>
<evidence type="ECO:0000256" key="1">
    <source>
        <dbReference type="ARBA" id="ARBA00004906"/>
    </source>
</evidence>
<dbReference type="InterPro" id="IPR015943">
    <property type="entry name" value="WD40/YVTN_repeat-like_dom_sf"/>
</dbReference>
<evidence type="ECO:0000256" key="5">
    <source>
        <dbReference type="ARBA" id="ARBA00038344"/>
    </source>
</evidence>
<dbReference type="EMBL" id="LT853693">
    <property type="protein sequence ID" value="SMQ47869.1"/>
    <property type="molecule type" value="Genomic_DNA"/>
</dbReference>
<sequence>MEPPSSSPVRDKAGLPVEQKTIIASSPLRAHIRTGRISSTQKIKKPATVTPRRLNKFFAPRNTASGRGTRQSKAGRELRDITQNGANTRKPGAPLTLEDDSSVVDENYSASSSRPFKRRKVSTDLASSPPQSSPLKHVQTGRQTGGQIQIFEDYSDVESLPDLFDQLQPFPRPIRRLREPGASLRLMERSFGGHEALSRHRRGPDHGADWRAETSNFVTNPNDMHAFRNTSLPFCTSACNTNTLVAVGDEEGSIRLIDSAQSARFQTSHVSFRVHRNAIMDLSFSSDDILLATASGDQTGRVVNMQTQQTTMCILSGHKNSVKQVRFRPNNDKMITTSARDGTVQLWDLRHGKQSAVQTVRVGRRQQIDADGRAQPDTRYGLGLDVGYGHRSLGRPFESDMRAELSITSFQHMPQGREHLLITSSEVDASVKVWDLRNVGKRNPIPLSSTPVPDAHKSSRHFGINTMALSGDGSRLYTVCRDSSIYAYSTNSLLLGHTPEMSLAGHRRLLKKPGQGLAPLYSFKHPSLRVGTFYIKAALRPAKDGRGEVLAVGNTDCKPILFPTDERHLPRGGRPLISHPEDDDDEEVDFADFDLPTARRSSTRKSTPATTTTTSQDPNVFTQGTALVEAHKKEVTSVTWTNEGNLISISDDFTARCWREDAGRARDLRTGGERSGGRWRCGWAEAEKGWDEDEG</sequence>
<evidence type="ECO:0000256" key="3">
    <source>
        <dbReference type="ARBA" id="ARBA00022737"/>
    </source>
</evidence>
<comment type="similarity">
    <text evidence="5">Belongs to the WD repeat cdt2 family.</text>
</comment>
<feature type="repeat" description="WD" evidence="6">
    <location>
        <begin position="315"/>
        <end position="357"/>
    </location>
</feature>
<dbReference type="PANTHER" id="PTHR22852:SF0">
    <property type="entry name" value="DENTICLELESS PROTEIN HOMOLOG"/>
    <property type="match status" value="1"/>
</dbReference>
<evidence type="ECO:0000256" key="7">
    <source>
        <dbReference type="SAM" id="MobiDB-lite"/>
    </source>
</evidence>
<name>A0A1X7RKB4_ZYMT9</name>
<dbReference type="PROSITE" id="PS00678">
    <property type="entry name" value="WD_REPEATS_1"/>
    <property type="match status" value="1"/>
</dbReference>
<keyword evidence="9" id="KW-1185">Reference proteome</keyword>
<dbReference type="SMART" id="SM00320">
    <property type="entry name" value="WD40"/>
    <property type="match status" value="6"/>
</dbReference>
<keyword evidence="2 6" id="KW-0853">WD repeat</keyword>
<evidence type="ECO:0000313" key="9">
    <source>
        <dbReference type="Proteomes" id="UP000215127"/>
    </source>
</evidence>
<evidence type="ECO:0000313" key="8">
    <source>
        <dbReference type="EMBL" id="SMQ47869.1"/>
    </source>
</evidence>
<feature type="region of interest" description="Disordered" evidence="7">
    <location>
        <begin position="563"/>
        <end position="619"/>
    </location>
</feature>
<dbReference type="InterPro" id="IPR036322">
    <property type="entry name" value="WD40_repeat_dom_sf"/>
</dbReference>
<feature type="region of interest" description="Disordered" evidence="7">
    <location>
        <begin position="668"/>
        <end position="695"/>
    </location>
</feature>
<dbReference type="InterPro" id="IPR051865">
    <property type="entry name" value="WD-repeat_CDT2_adapter"/>
</dbReference>
<feature type="compositionally biased region" description="Polar residues" evidence="7">
    <location>
        <begin position="124"/>
        <end position="134"/>
    </location>
</feature>
<gene>
    <name evidence="8" type="ORF">ZT3D7_G3017</name>
</gene>
<dbReference type="PROSITE" id="PS50082">
    <property type="entry name" value="WD_REPEATS_2"/>
    <property type="match status" value="2"/>
</dbReference>
<organism evidence="8 9">
    <name type="scientific">Zymoseptoria tritici (strain ST99CH_3D7)</name>
    <dbReference type="NCBI Taxonomy" id="1276538"/>
    <lineage>
        <taxon>Eukaryota</taxon>
        <taxon>Fungi</taxon>
        <taxon>Dikarya</taxon>
        <taxon>Ascomycota</taxon>
        <taxon>Pezizomycotina</taxon>
        <taxon>Dothideomycetes</taxon>
        <taxon>Dothideomycetidae</taxon>
        <taxon>Mycosphaerellales</taxon>
        <taxon>Mycosphaerellaceae</taxon>
        <taxon>Zymoseptoria</taxon>
    </lineage>
</organism>
<reference evidence="8 9" key="1">
    <citation type="submission" date="2016-06" db="EMBL/GenBank/DDBJ databases">
        <authorList>
            <person name="Kjaerup R.B."/>
            <person name="Dalgaard T.S."/>
            <person name="Juul-Madsen H.R."/>
        </authorList>
    </citation>
    <scope>NUCLEOTIDE SEQUENCE [LARGE SCALE GENOMIC DNA]</scope>
</reference>
<dbReference type="InterPro" id="IPR001680">
    <property type="entry name" value="WD40_rpt"/>
</dbReference>
<dbReference type="SUPFAM" id="SSF50978">
    <property type="entry name" value="WD40 repeat-like"/>
    <property type="match status" value="1"/>
</dbReference>
<comment type="pathway">
    <text evidence="1">Protein modification; protein ubiquitination.</text>
</comment>
<dbReference type="PANTHER" id="PTHR22852">
    <property type="entry name" value="LETHAL 2 DENTICLELESS PROTEIN RETINOIC ACID-REGULATED NUCLEAR MATRIX-ASSOCIATED PROTEIN"/>
    <property type="match status" value="1"/>
</dbReference>
<feature type="repeat" description="WD" evidence="6">
    <location>
        <begin position="272"/>
        <end position="313"/>
    </location>
</feature>
<dbReference type="GO" id="GO:0030674">
    <property type="term" value="F:protein-macromolecule adaptor activity"/>
    <property type="evidence" value="ECO:0007669"/>
    <property type="project" value="TreeGrafter"/>
</dbReference>
<dbReference type="Pfam" id="PF00400">
    <property type="entry name" value="WD40"/>
    <property type="match status" value="3"/>
</dbReference>
<evidence type="ECO:0000256" key="4">
    <source>
        <dbReference type="ARBA" id="ARBA00022786"/>
    </source>
</evidence>
<feature type="compositionally biased region" description="Polar residues" evidence="7">
    <location>
        <begin position="62"/>
        <end position="72"/>
    </location>
</feature>
<dbReference type="InterPro" id="IPR019775">
    <property type="entry name" value="WD40_repeat_CS"/>
</dbReference>
<feature type="compositionally biased region" description="Acidic residues" evidence="7">
    <location>
        <begin position="581"/>
        <end position="592"/>
    </location>
</feature>
<proteinExistence type="inferred from homology"/>
<dbReference type="Proteomes" id="UP000215127">
    <property type="component" value="Chromosome 2"/>
</dbReference>
<keyword evidence="3" id="KW-0677">Repeat</keyword>
<dbReference type="STRING" id="1276538.A0A1X7RKB4"/>